<keyword evidence="5" id="KW-1185">Reference proteome</keyword>
<proteinExistence type="inferred from homology"/>
<feature type="domain" description="HupH hydrogenase expression protein C-terminal" evidence="3">
    <location>
        <begin position="56"/>
        <end position="146"/>
    </location>
</feature>
<organism evidence="4 5">
    <name type="scientific">Thiorhodococcus minor</name>
    <dbReference type="NCBI Taxonomy" id="57489"/>
    <lineage>
        <taxon>Bacteria</taxon>
        <taxon>Pseudomonadati</taxon>
        <taxon>Pseudomonadota</taxon>
        <taxon>Gammaproteobacteria</taxon>
        <taxon>Chromatiales</taxon>
        <taxon>Chromatiaceae</taxon>
        <taxon>Thiorhodococcus</taxon>
    </lineage>
</organism>
<gene>
    <name evidence="4" type="ORF">G3446_16215</name>
</gene>
<evidence type="ECO:0000313" key="4">
    <source>
        <dbReference type="EMBL" id="NEV63411.1"/>
    </source>
</evidence>
<evidence type="ECO:0000256" key="2">
    <source>
        <dbReference type="SAM" id="MobiDB-lite"/>
    </source>
</evidence>
<dbReference type="InterPro" id="IPR006894">
    <property type="entry name" value="HupH_Hydgase_express_prot_C"/>
</dbReference>
<accession>A0A6M0K232</accession>
<feature type="domain" description="HupH hydrogenase expression protein C-terminal" evidence="3">
    <location>
        <begin position="168"/>
        <end position="283"/>
    </location>
</feature>
<dbReference type="Proteomes" id="UP000483379">
    <property type="component" value="Unassembled WGS sequence"/>
</dbReference>
<dbReference type="Pfam" id="PF04809">
    <property type="entry name" value="HupH_C"/>
    <property type="match status" value="2"/>
</dbReference>
<dbReference type="RefSeq" id="WP_164453874.1">
    <property type="nucleotide sequence ID" value="NZ_JAAIJQ010000050.1"/>
</dbReference>
<feature type="region of interest" description="Disordered" evidence="2">
    <location>
        <begin position="29"/>
        <end position="48"/>
    </location>
</feature>
<dbReference type="InterPro" id="IPR038527">
    <property type="entry name" value="HupH_C_sf"/>
</dbReference>
<sequence>MQPFAPIAHTRGPGSQPVDEDGAELSYLSMPKDMQTYAPPSLPEPEEVSGCPQGIRLLERLLVQVRSYRVLEPSRVLDLLELPDADRHLVTQALGEGEVSILFTSDAILRGQETRLAGIWRVQRCDELGQVLSDELEVAEIPSRVRELAFTGAATEVSPEGELPEGVLTGRSILTELNERVAAWDFGDPAHVVNLTLLPHSPDDLDYLTAKLGLGPVTILSRGYGSCRISATGLRNCWWVQHFNSDDKLILNTLEVVDVPSAALAAQEDIDDSADRLAEILEAVR</sequence>
<evidence type="ECO:0000256" key="1">
    <source>
        <dbReference type="ARBA" id="ARBA00010832"/>
    </source>
</evidence>
<reference evidence="4 5" key="1">
    <citation type="submission" date="2020-02" db="EMBL/GenBank/DDBJ databases">
        <title>Genome sequences of Thiorhodococcus mannitoliphagus and Thiorhodococcus minor, purple sulfur photosynthetic bacteria in the gammaproteobacterial family, Chromatiaceae.</title>
        <authorList>
            <person name="Aviles F.A."/>
            <person name="Meyer T.E."/>
            <person name="Kyndt J.A."/>
        </authorList>
    </citation>
    <scope>NUCLEOTIDE SEQUENCE [LARGE SCALE GENOMIC DNA]</scope>
    <source>
        <strain evidence="4 5">DSM 11518</strain>
    </source>
</reference>
<evidence type="ECO:0000313" key="5">
    <source>
        <dbReference type="Proteomes" id="UP000483379"/>
    </source>
</evidence>
<dbReference type="EMBL" id="JAAIJQ010000050">
    <property type="protein sequence ID" value="NEV63411.1"/>
    <property type="molecule type" value="Genomic_DNA"/>
</dbReference>
<feature type="region of interest" description="Disordered" evidence="2">
    <location>
        <begin position="1"/>
        <end position="24"/>
    </location>
</feature>
<comment type="caution">
    <text evidence="4">The sequence shown here is derived from an EMBL/GenBank/DDBJ whole genome shotgun (WGS) entry which is preliminary data.</text>
</comment>
<comment type="similarity">
    <text evidence="1">Belongs to the HupH/HyaF family.</text>
</comment>
<evidence type="ECO:0000259" key="3">
    <source>
        <dbReference type="Pfam" id="PF04809"/>
    </source>
</evidence>
<dbReference type="AlphaFoldDB" id="A0A6M0K232"/>
<name>A0A6M0K232_9GAMM</name>
<protein>
    <submittedName>
        <fullName evidence="4">Hydrogenase expression/formation protein</fullName>
    </submittedName>
</protein>
<dbReference type="Gene3D" id="3.30.1370.140">
    <property type="entry name" value="HupH hydrogenase expression protein, C-terminal domain"/>
    <property type="match status" value="2"/>
</dbReference>